<dbReference type="Proteomes" id="UP000000267">
    <property type="component" value="Unassembled WGS sequence"/>
</dbReference>
<dbReference type="GeneID" id="5543606"/>
<feature type="region of interest" description="Disordered" evidence="1">
    <location>
        <begin position="1"/>
        <end position="31"/>
    </location>
</feature>
<dbReference type="FunCoup" id="A7TQD1">
    <property type="interactions" value="226"/>
</dbReference>
<dbReference type="InterPro" id="IPR001005">
    <property type="entry name" value="SANT/Myb"/>
</dbReference>
<dbReference type="AlphaFoldDB" id="A7TQD1"/>
<organism evidence="5">
    <name type="scientific">Vanderwaltozyma polyspora (strain ATCC 22028 / DSM 70294 / BCRC 21397 / CBS 2163 / NBRC 10782 / NRRL Y-8283 / UCD 57-17)</name>
    <name type="common">Kluyveromyces polysporus</name>
    <dbReference type="NCBI Taxonomy" id="436907"/>
    <lineage>
        <taxon>Eukaryota</taxon>
        <taxon>Fungi</taxon>
        <taxon>Dikarya</taxon>
        <taxon>Ascomycota</taxon>
        <taxon>Saccharomycotina</taxon>
        <taxon>Saccharomycetes</taxon>
        <taxon>Saccharomycetales</taxon>
        <taxon>Saccharomycetaceae</taxon>
        <taxon>Vanderwaltozyma</taxon>
    </lineage>
</organism>
<feature type="compositionally biased region" description="Basic and acidic residues" evidence="1">
    <location>
        <begin position="476"/>
        <end position="487"/>
    </location>
</feature>
<protein>
    <submittedName>
        <fullName evidence="4">Uncharacterized protein</fullName>
    </submittedName>
</protein>
<dbReference type="Gene3D" id="1.10.10.60">
    <property type="entry name" value="Homeodomain-like"/>
    <property type="match status" value="1"/>
</dbReference>
<sequence length="566" mass="62260">MSNTAVVVQQRDSPSSDSSSSQKNPSSWDPQDDILLRHLKEVKKMGWKDISKYFNNRTPNACQFRWRRLKSGNLKSNKTATININEYNIELAIPDNVNVCIPQQQQQQSPAPQQQHQAVKTNSVQQVPIQVQVPSIPQHPPTFSPVFTHSNPYDSSSTTANTGTGTGSSSNSGSFIKPRSMSHSLSKPNQSFNTPLVNPAGPRSQSVNVLPPDQENIGFVPKIIVRSRRSSFAHTSTAAQQQNPLNLSAPFPIINHHHLSTKSRKNSFSTRSRRSSFNFSSSTPLSRRHSVVSSTPNIATPTQQNLRRNSIVQNSRSSSTSMGTTYMDLPPHLRRGTTQQPQLVPQSHQQPQQVQQAPSKISWTPDEDKILLESGRKMSSLELSLLLPNKPDIEIRSRLATLLSETSAVSTNSQNTPSPSASQSPLNSPRNTYISHSVKTIESAIDEDTFDEDDEEAIVDDDEINISKSNHRFIKNEHNMGHLRRDSSASPPTSKDISPNAYYSNNSTDSSKNSPSSLNVRSASVMSSATSSTTTTTAGTANTSNSTNMLNNKQLPSISTLLQDMI</sequence>
<dbReference type="SUPFAM" id="SSF46689">
    <property type="entry name" value="Homeodomain-like"/>
    <property type="match status" value="1"/>
</dbReference>
<dbReference type="EMBL" id="DS480456">
    <property type="protein sequence ID" value="EDO15530.1"/>
    <property type="molecule type" value="Genomic_DNA"/>
</dbReference>
<feature type="region of interest" description="Disordered" evidence="1">
    <location>
        <begin position="444"/>
        <end position="463"/>
    </location>
</feature>
<dbReference type="STRING" id="436907.A7TQD1"/>
<dbReference type="InterPro" id="IPR017930">
    <property type="entry name" value="Myb_dom"/>
</dbReference>
<dbReference type="CDD" id="cd00167">
    <property type="entry name" value="SANT"/>
    <property type="match status" value="1"/>
</dbReference>
<dbReference type="OMA" id="RCTITSD"/>
<evidence type="ECO:0000313" key="4">
    <source>
        <dbReference type="EMBL" id="EDO15530.1"/>
    </source>
</evidence>
<dbReference type="OrthoDB" id="2143914at2759"/>
<reference evidence="4 5" key="1">
    <citation type="journal article" date="2007" name="Proc. Natl. Acad. Sci. U.S.A.">
        <title>Independent sorting-out of thousands of duplicated gene pairs in two yeast species descended from a whole-genome duplication.</title>
        <authorList>
            <person name="Scannell D.R."/>
            <person name="Frank A.C."/>
            <person name="Conant G.C."/>
            <person name="Byrne K.P."/>
            <person name="Woolfit M."/>
            <person name="Wolfe K.H."/>
        </authorList>
    </citation>
    <scope>NUCLEOTIDE SEQUENCE [LARGE SCALE GENOMIC DNA]</scope>
    <source>
        <strain evidence="5">ATCC 22028 / DSM 70294 / BCRC 21397 / CBS 2163 / NBRC 10782 / NRRL Y-8283 / UCD 57-17</strain>
    </source>
</reference>
<feature type="compositionally biased region" description="Low complexity" evidence="1">
    <location>
        <begin position="504"/>
        <end position="548"/>
    </location>
</feature>
<dbReference type="PROSITE" id="PS51294">
    <property type="entry name" value="HTH_MYB"/>
    <property type="match status" value="1"/>
</dbReference>
<feature type="compositionally biased region" description="Polar residues" evidence="1">
    <location>
        <begin position="488"/>
        <end position="503"/>
    </location>
</feature>
<evidence type="ECO:0000313" key="5">
    <source>
        <dbReference type="Proteomes" id="UP000000267"/>
    </source>
</evidence>
<feature type="compositionally biased region" description="Low complexity" evidence="1">
    <location>
        <begin position="1"/>
        <end position="29"/>
    </location>
</feature>
<keyword evidence="5" id="KW-1185">Reference proteome</keyword>
<feature type="compositionally biased region" description="Polar residues" evidence="1">
    <location>
        <begin position="145"/>
        <end position="154"/>
    </location>
</feature>
<dbReference type="KEGG" id="vpo:Kpol_479p18"/>
<accession>A7TQD1</accession>
<feature type="domain" description="Myb-like" evidence="2">
    <location>
        <begin position="20"/>
        <end position="70"/>
    </location>
</feature>
<evidence type="ECO:0000259" key="3">
    <source>
        <dbReference type="PROSITE" id="PS51294"/>
    </source>
</evidence>
<dbReference type="InParanoid" id="A7TQD1"/>
<feature type="compositionally biased region" description="Polar residues" evidence="1">
    <location>
        <begin position="291"/>
        <end position="324"/>
    </location>
</feature>
<feature type="region of interest" description="Disordered" evidence="1">
    <location>
        <begin position="258"/>
        <end position="362"/>
    </location>
</feature>
<proteinExistence type="predicted"/>
<evidence type="ECO:0000259" key="2">
    <source>
        <dbReference type="PROSITE" id="PS50090"/>
    </source>
</evidence>
<dbReference type="Pfam" id="PF13921">
    <property type="entry name" value="Myb_DNA-bind_6"/>
    <property type="match status" value="1"/>
</dbReference>
<dbReference type="PROSITE" id="PS50090">
    <property type="entry name" value="MYB_LIKE"/>
    <property type="match status" value="1"/>
</dbReference>
<dbReference type="eggNOG" id="ENOG502RXV1">
    <property type="taxonomic scope" value="Eukaryota"/>
</dbReference>
<feature type="region of interest" description="Disordered" evidence="1">
    <location>
        <begin position="406"/>
        <end position="432"/>
    </location>
</feature>
<feature type="compositionally biased region" description="Low complexity" evidence="1">
    <location>
        <begin position="155"/>
        <end position="174"/>
    </location>
</feature>
<feature type="region of interest" description="Disordered" evidence="1">
    <location>
        <begin position="476"/>
        <end position="552"/>
    </location>
</feature>
<feature type="compositionally biased region" description="Low complexity" evidence="1">
    <location>
        <begin position="339"/>
        <end position="358"/>
    </location>
</feature>
<dbReference type="InterPro" id="IPR009057">
    <property type="entry name" value="Homeodomain-like_sf"/>
</dbReference>
<dbReference type="SMART" id="SM00717">
    <property type="entry name" value="SANT"/>
    <property type="match status" value="2"/>
</dbReference>
<feature type="region of interest" description="Disordered" evidence="1">
    <location>
        <begin position="136"/>
        <end position="213"/>
    </location>
</feature>
<dbReference type="HOGENOM" id="CLU_018984_1_0_1"/>
<gene>
    <name evidence="4" type="ORF">Kpol_479p18</name>
</gene>
<dbReference type="RefSeq" id="XP_001643388.1">
    <property type="nucleotide sequence ID" value="XM_001643338.1"/>
</dbReference>
<feature type="domain" description="HTH myb-type" evidence="3">
    <location>
        <begin position="27"/>
        <end position="74"/>
    </location>
</feature>
<name>A7TQD1_VANPO</name>
<evidence type="ECO:0000256" key="1">
    <source>
        <dbReference type="SAM" id="MobiDB-lite"/>
    </source>
</evidence>
<dbReference type="PhylomeDB" id="A7TQD1"/>
<feature type="compositionally biased region" description="Polar residues" evidence="1">
    <location>
        <begin position="181"/>
        <end position="196"/>
    </location>
</feature>
<feature type="compositionally biased region" description="Low complexity" evidence="1">
    <location>
        <begin position="266"/>
        <end position="283"/>
    </location>
</feature>